<dbReference type="Proteomes" id="UP000621447">
    <property type="component" value="Unassembled WGS sequence"/>
</dbReference>
<sequence>MIDSSLTPETLATWTDDASADAWKRSSWEVGDLTADAIPAEMERRNLDF</sequence>
<gene>
    <name evidence="1" type="ORF">HRV97_03035</name>
</gene>
<reference evidence="1 2" key="1">
    <citation type="submission" date="2020-06" db="EMBL/GenBank/DDBJ databases">
        <title>Sphingomonas hominis sp. nov., a member of the Sphingomonas, isolated from the hair of a 22-year-old girl.</title>
        <authorList>
            <person name="Zhang D.-F."/>
            <person name="Cui X.-W."/>
        </authorList>
    </citation>
    <scope>NUCLEOTIDE SEQUENCE [LARGE SCALE GENOMIC DNA]</scope>
    <source>
        <strain evidence="1 2">HHU CXW</strain>
    </source>
</reference>
<evidence type="ECO:0000313" key="1">
    <source>
        <dbReference type="EMBL" id="NTS64135.1"/>
    </source>
</evidence>
<organism evidence="1 2">
    <name type="scientific">Sphingomonas hominis</name>
    <dbReference type="NCBI Taxonomy" id="2741495"/>
    <lineage>
        <taxon>Bacteria</taxon>
        <taxon>Pseudomonadati</taxon>
        <taxon>Pseudomonadota</taxon>
        <taxon>Alphaproteobacteria</taxon>
        <taxon>Sphingomonadales</taxon>
        <taxon>Sphingomonadaceae</taxon>
        <taxon>Sphingomonas</taxon>
    </lineage>
</organism>
<dbReference type="EMBL" id="JABULH010000001">
    <property type="protein sequence ID" value="NTS64135.1"/>
    <property type="molecule type" value="Genomic_DNA"/>
</dbReference>
<evidence type="ECO:0000313" key="2">
    <source>
        <dbReference type="Proteomes" id="UP000621447"/>
    </source>
</evidence>
<name>A0ABX2JJW3_9SPHN</name>
<proteinExistence type="predicted"/>
<dbReference type="RefSeq" id="WP_174192187.1">
    <property type="nucleotide sequence ID" value="NZ_JABULH010000001.1"/>
</dbReference>
<accession>A0ABX2JJW3</accession>
<keyword evidence="2" id="KW-1185">Reference proteome</keyword>
<comment type="caution">
    <text evidence="1">The sequence shown here is derived from an EMBL/GenBank/DDBJ whole genome shotgun (WGS) entry which is preliminary data.</text>
</comment>
<protein>
    <submittedName>
        <fullName evidence="1">Uncharacterized protein</fullName>
    </submittedName>
</protein>